<dbReference type="PANTHER" id="PTHR30329:SF21">
    <property type="entry name" value="LIPOPROTEIN YIAD-RELATED"/>
    <property type="match status" value="1"/>
</dbReference>
<dbReference type="Gene3D" id="3.30.70.1070">
    <property type="entry name" value="Sporulation related repeat"/>
    <property type="match status" value="1"/>
</dbReference>
<evidence type="ECO:0000259" key="8">
    <source>
        <dbReference type="PROSITE" id="PS51724"/>
    </source>
</evidence>
<feature type="region of interest" description="Disordered" evidence="6">
    <location>
        <begin position="282"/>
        <end position="301"/>
    </location>
</feature>
<organism evidence="9 10">
    <name type="scientific">Adhaeribacter terreus</name>
    <dbReference type="NCBI Taxonomy" id="529703"/>
    <lineage>
        <taxon>Bacteria</taxon>
        <taxon>Pseudomonadati</taxon>
        <taxon>Bacteroidota</taxon>
        <taxon>Cytophagia</taxon>
        <taxon>Cytophagales</taxon>
        <taxon>Hymenobacteraceae</taxon>
        <taxon>Adhaeribacter</taxon>
    </lineage>
</organism>
<sequence>MNTYTDEELVKLSEYIRRLEARDSQGELTYKEEDLIKLSGYIKELEKKDSLLTILQSDFKTLQSERNQLQTALAQSETKLKELSASIEVGQKSNQLAFAGESFASKPVAGRYAVQAGVFSTQANAKRMANKIKALDPGTSVSVEEEVVNGEKVHRVLAGNFSKTNQANAFSANLKKNGIVSIVKDVNPTGGTISKKQVHEKVLQTYGKIIQFDLNSATLKAGSSRVLDNIAELLKKDQNTFVIEGHADITGPVDWNQELSELRANTIKDYLVSKGIESSRLTTKGYGSSKPQHSNKTEEGRAQNRVVIIKPVI</sequence>
<keyword evidence="3" id="KW-0998">Cell outer membrane</keyword>
<dbReference type="PANTHER" id="PTHR30329">
    <property type="entry name" value="STATOR ELEMENT OF FLAGELLAR MOTOR COMPLEX"/>
    <property type="match status" value="1"/>
</dbReference>
<dbReference type="PROSITE" id="PS51724">
    <property type="entry name" value="SPOR"/>
    <property type="match status" value="1"/>
</dbReference>
<dbReference type="InterPro" id="IPR006664">
    <property type="entry name" value="OMP_bac"/>
</dbReference>
<evidence type="ECO:0000256" key="6">
    <source>
        <dbReference type="SAM" id="MobiDB-lite"/>
    </source>
</evidence>
<feature type="domain" description="OmpA-like" evidence="7">
    <location>
        <begin position="199"/>
        <end position="313"/>
    </location>
</feature>
<evidence type="ECO:0000313" key="10">
    <source>
        <dbReference type="Proteomes" id="UP001596161"/>
    </source>
</evidence>
<dbReference type="RefSeq" id="WP_378017920.1">
    <property type="nucleotide sequence ID" value="NZ_JBHSKT010000007.1"/>
</dbReference>
<dbReference type="Proteomes" id="UP001596161">
    <property type="component" value="Unassembled WGS sequence"/>
</dbReference>
<protein>
    <submittedName>
        <fullName evidence="9">OmpA family protein</fullName>
    </submittedName>
</protein>
<name>A0ABW0EF88_9BACT</name>
<dbReference type="InterPro" id="IPR036737">
    <property type="entry name" value="OmpA-like_sf"/>
</dbReference>
<dbReference type="Gene3D" id="3.30.1330.60">
    <property type="entry name" value="OmpA-like domain"/>
    <property type="match status" value="1"/>
</dbReference>
<dbReference type="SUPFAM" id="SSF110997">
    <property type="entry name" value="Sporulation related repeat"/>
    <property type="match status" value="1"/>
</dbReference>
<dbReference type="EMBL" id="JBHSKT010000007">
    <property type="protein sequence ID" value="MFC5271564.1"/>
    <property type="molecule type" value="Genomic_DNA"/>
</dbReference>
<dbReference type="InterPro" id="IPR036680">
    <property type="entry name" value="SPOR-like_sf"/>
</dbReference>
<comment type="caution">
    <text evidence="9">The sequence shown here is derived from an EMBL/GenBank/DDBJ whole genome shotgun (WGS) entry which is preliminary data.</text>
</comment>
<dbReference type="CDD" id="cd07185">
    <property type="entry name" value="OmpA_C-like"/>
    <property type="match status" value="1"/>
</dbReference>
<evidence type="ECO:0000256" key="2">
    <source>
        <dbReference type="ARBA" id="ARBA00023136"/>
    </source>
</evidence>
<dbReference type="InterPro" id="IPR007730">
    <property type="entry name" value="SPOR-like_dom"/>
</dbReference>
<keyword evidence="5" id="KW-0175">Coiled coil</keyword>
<accession>A0ABW0EF88</accession>
<evidence type="ECO:0000256" key="1">
    <source>
        <dbReference type="ARBA" id="ARBA00004442"/>
    </source>
</evidence>
<evidence type="ECO:0000313" key="9">
    <source>
        <dbReference type="EMBL" id="MFC5271564.1"/>
    </source>
</evidence>
<feature type="domain" description="SPOR" evidence="8">
    <location>
        <begin position="106"/>
        <end position="187"/>
    </location>
</feature>
<evidence type="ECO:0000259" key="7">
    <source>
        <dbReference type="PROSITE" id="PS51123"/>
    </source>
</evidence>
<dbReference type="Pfam" id="PF05036">
    <property type="entry name" value="SPOR"/>
    <property type="match status" value="1"/>
</dbReference>
<comment type="subcellular location">
    <subcellularLocation>
        <location evidence="1">Cell outer membrane</location>
    </subcellularLocation>
</comment>
<dbReference type="PROSITE" id="PS51123">
    <property type="entry name" value="OMPA_2"/>
    <property type="match status" value="1"/>
</dbReference>
<evidence type="ECO:0000256" key="5">
    <source>
        <dbReference type="SAM" id="Coils"/>
    </source>
</evidence>
<dbReference type="InterPro" id="IPR050330">
    <property type="entry name" value="Bact_OuterMem_StrucFunc"/>
</dbReference>
<dbReference type="PRINTS" id="PR01021">
    <property type="entry name" value="OMPADOMAIN"/>
</dbReference>
<evidence type="ECO:0000256" key="4">
    <source>
        <dbReference type="PROSITE-ProRule" id="PRU00473"/>
    </source>
</evidence>
<reference evidence="10" key="1">
    <citation type="journal article" date="2019" name="Int. J. Syst. Evol. Microbiol.">
        <title>The Global Catalogue of Microorganisms (GCM) 10K type strain sequencing project: providing services to taxonomists for standard genome sequencing and annotation.</title>
        <authorList>
            <consortium name="The Broad Institute Genomics Platform"/>
            <consortium name="The Broad Institute Genome Sequencing Center for Infectious Disease"/>
            <person name="Wu L."/>
            <person name="Ma J."/>
        </authorList>
    </citation>
    <scope>NUCLEOTIDE SEQUENCE [LARGE SCALE GENOMIC DNA]</scope>
    <source>
        <strain evidence="10">KACC 12602</strain>
    </source>
</reference>
<keyword evidence="10" id="KW-1185">Reference proteome</keyword>
<feature type="coiled-coil region" evidence="5">
    <location>
        <begin position="52"/>
        <end position="86"/>
    </location>
</feature>
<gene>
    <name evidence="9" type="ORF">ACFPIB_13145</name>
</gene>
<evidence type="ECO:0000256" key="3">
    <source>
        <dbReference type="ARBA" id="ARBA00023237"/>
    </source>
</evidence>
<dbReference type="Pfam" id="PF00691">
    <property type="entry name" value="OmpA"/>
    <property type="match status" value="1"/>
</dbReference>
<dbReference type="InterPro" id="IPR006665">
    <property type="entry name" value="OmpA-like"/>
</dbReference>
<feature type="compositionally biased region" description="Polar residues" evidence="6">
    <location>
        <begin position="282"/>
        <end position="294"/>
    </location>
</feature>
<dbReference type="SUPFAM" id="SSF103088">
    <property type="entry name" value="OmpA-like"/>
    <property type="match status" value="1"/>
</dbReference>
<proteinExistence type="predicted"/>
<keyword evidence="2 4" id="KW-0472">Membrane</keyword>